<dbReference type="InterPro" id="IPR003500">
    <property type="entry name" value="RpiB_LacA_LacB"/>
</dbReference>
<proteinExistence type="inferred from homology"/>
<evidence type="ECO:0000256" key="4">
    <source>
        <dbReference type="PIRSR" id="PIRSR005384-2"/>
    </source>
</evidence>
<dbReference type="Gene3D" id="3.40.1400.10">
    <property type="entry name" value="Sugar-phosphate isomerase, RpiB/LacA/LacB"/>
    <property type="match status" value="1"/>
</dbReference>
<dbReference type="STRING" id="1408416.GCA_000702765_00355"/>
<keyword evidence="2 5" id="KW-0413">Isomerase</keyword>
<feature type="binding site" evidence="4">
    <location>
        <position position="133"/>
    </location>
    <ligand>
        <name>D-ribulose 5-phosphate</name>
        <dbReference type="ChEBI" id="CHEBI:58121"/>
    </ligand>
</feature>
<feature type="binding site" evidence="4">
    <location>
        <begin position="10"/>
        <end position="11"/>
    </location>
    <ligand>
        <name>D-ribulose 5-phosphate</name>
        <dbReference type="ChEBI" id="CHEBI:58121"/>
    </ligand>
</feature>
<feature type="binding site" evidence="4">
    <location>
        <position position="111"/>
    </location>
    <ligand>
        <name>D-ribulose 5-phosphate</name>
        <dbReference type="ChEBI" id="CHEBI:58121"/>
    </ligand>
</feature>
<dbReference type="GO" id="GO:0019316">
    <property type="term" value="P:D-allose catabolic process"/>
    <property type="evidence" value="ECO:0007669"/>
    <property type="project" value="TreeGrafter"/>
</dbReference>
<evidence type="ECO:0000313" key="5">
    <source>
        <dbReference type="EMBL" id="VEU82891.1"/>
    </source>
</evidence>
<gene>
    <name evidence="5" type="primary">rpiB</name>
    <name evidence="5" type="ORF">NCTC10172_00917</name>
</gene>
<dbReference type="PANTHER" id="PTHR30345">
    <property type="entry name" value="RIBOSE-5-PHOSPHATE ISOMERASE B"/>
    <property type="match status" value="1"/>
</dbReference>
<dbReference type="KEGG" id="ahk:NCTC10172_00917"/>
<dbReference type="EC" id="5.3.1.6" evidence="5"/>
<dbReference type="Pfam" id="PF02502">
    <property type="entry name" value="LacAB_rpiB"/>
    <property type="match status" value="1"/>
</dbReference>
<sequence>MIMKIGLGADHAGFNLKADLIKHLENKGYEVVDYGTNSVDRVDYPDYGKKVGENVAKHEVDLGILICGTGIGMSIAANKVKGVRAALIYDELTARLAKEHNHANVIAIGERTTDTEKAKLLVDTFLNAHEESRHNIRIEKIAKIEEEE</sequence>
<dbReference type="NCBIfam" id="TIGR01120">
    <property type="entry name" value="rpiB"/>
    <property type="match status" value="1"/>
</dbReference>
<reference evidence="5 6" key="1">
    <citation type="submission" date="2019-01" db="EMBL/GenBank/DDBJ databases">
        <authorList>
            <consortium name="Pathogen Informatics"/>
        </authorList>
    </citation>
    <scope>NUCLEOTIDE SEQUENCE [LARGE SCALE GENOMIC DNA]</scope>
    <source>
        <strain evidence="5 6">NCTC10172</strain>
    </source>
</reference>
<dbReference type="EMBL" id="LR215050">
    <property type="protein sequence ID" value="VEU82891.1"/>
    <property type="molecule type" value="Genomic_DNA"/>
</dbReference>
<dbReference type="InterPro" id="IPR004785">
    <property type="entry name" value="RpiB"/>
</dbReference>
<keyword evidence="6" id="KW-1185">Reference proteome</keyword>
<feature type="binding site" evidence="4">
    <location>
        <begin position="68"/>
        <end position="72"/>
    </location>
    <ligand>
        <name>D-ribulose 5-phosphate</name>
        <dbReference type="ChEBI" id="CHEBI:58121"/>
    </ligand>
</feature>
<dbReference type="InterPro" id="IPR036569">
    <property type="entry name" value="RpiB_LacA_LacB_sf"/>
</dbReference>
<feature type="active site" description="Proton acceptor" evidence="3">
    <location>
        <position position="67"/>
    </location>
</feature>
<protein>
    <submittedName>
        <fullName evidence="5">Ribose-5-phosphate isomerase B</fullName>
        <ecNumber evidence="5">5.3.1.6</ecNumber>
    </submittedName>
</protein>
<dbReference type="NCBIfam" id="TIGR00689">
    <property type="entry name" value="rpiB_lacA_lacB"/>
    <property type="match status" value="1"/>
</dbReference>
<dbReference type="NCBIfam" id="NF004051">
    <property type="entry name" value="PRK05571.1"/>
    <property type="match status" value="1"/>
</dbReference>
<evidence type="ECO:0000256" key="3">
    <source>
        <dbReference type="PIRSR" id="PIRSR005384-1"/>
    </source>
</evidence>
<evidence type="ECO:0000256" key="2">
    <source>
        <dbReference type="ARBA" id="ARBA00023235"/>
    </source>
</evidence>
<dbReference type="PIRSF" id="PIRSF005384">
    <property type="entry name" value="RpiB_LacA_B"/>
    <property type="match status" value="1"/>
</dbReference>
<dbReference type="GO" id="GO:0004751">
    <property type="term" value="F:ribose-5-phosphate isomerase activity"/>
    <property type="evidence" value="ECO:0007669"/>
    <property type="project" value="UniProtKB-EC"/>
</dbReference>
<organism evidence="5 6">
    <name type="scientific">Acholeplasma hippikon</name>
    <dbReference type="NCBI Taxonomy" id="264636"/>
    <lineage>
        <taxon>Bacteria</taxon>
        <taxon>Bacillati</taxon>
        <taxon>Mycoplasmatota</taxon>
        <taxon>Mollicutes</taxon>
        <taxon>Acholeplasmatales</taxon>
        <taxon>Acholeplasmataceae</taxon>
        <taxon>Acholeplasma</taxon>
    </lineage>
</organism>
<dbReference type="Proteomes" id="UP000290909">
    <property type="component" value="Chromosome"/>
</dbReference>
<dbReference type="AlphaFoldDB" id="A0A449BK91"/>
<comment type="similarity">
    <text evidence="1">Belongs to the LacAB/RpiB family.</text>
</comment>
<dbReference type="GO" id="GO:0009052">
    <property type="term" value="P:pentose-phosphate shunt, non-oxidative branch"/>
    <property type="evidence" value="ECO:0007669"/>
    <property type="project" value="TreeGrafter"/>
</dbReference>
<accession>A0A449BK91</accession>
<feature type="active site" description="Proton donor" evidence="3">
    <location>
        <position position="100"/>
    </location>
</feature>
<evidence type="ECO:0000313" key="6">
    <source>
        <dbReference type="Proteomes" id="UP000290909"/>
    </source>
</evidence>
<dbReference type="SUPFAM" id="SSF89623">
    <property type="entry name" value="Ribose/Galactose isomerase RpiB/AlsB"/>
    <property type="match status" value="1"/>
</dbReference>
<feature type="binding site" evidence="4">
    <location>
        <position position="101"/>
    </location>
    <ligand>
        <name>D-ribulose 5-phosphate</name>
        <dbReference type="ChEBI" id="CHEBI:58121"/>
    </ligand>
</feature>
<feature type="binding site" evidence="4">
    <location>
        <position position="137"/>
    </location>
    <ligand>
        <name>D-ribulose 5-phosphate</name>
        <dbReference type="ChEBI" id="CHEBI:58121"/>
    </ligand>
</feature>
<evidence type="ECO:0000256" key="1">
    <source>
        <dbReference type="ARBA" id="ARBA00008754"/>
    </source>
</evidence>
<name>A0A449BK91_9MOLU</name>
<dbReference type="PANTHER" id="PTHR30345:SF0">
    <property type="entry name" value="DNA DAMAGE-REPAIR_TOLERATION PROTEIN DRT102"/>
    <property type="match status" value="1"/>
</dbReference>